<keyword evidence="3" id="KW-1185">Reference proteome</keyword>
<dbReference type="Pfam" id="PF10135">
    <property type="entry name" value="Rod-binding"/>
    <property type="match status" value="1"/>
</dbReference>
<dbReference type="AlphaFoldDB" id="A0A9X1T9M1"/>
<dbReference type="EMBL" id="JAJUWU010000001">
    <property type="protein sequence ID" value="MCE7026458.1"/>
    <property type="molecule type" value="Genomic_DNA"/>
</dbReference>
<proteinExistence type="predicted"/>
<evidence type="ECO:0000259" key="1">
    <source>
        <dbReference type="Pfam" id="PF10135"/>
    </source>
</evidence>
<evidence type="ECO:0000313" key="2">
    <source>
        <dbReference type="EMBL" id="MCE7026458.1"/>
    </source>
</evidence>
<sequence>MTISNDFSINPAALAATKAEAVGRTARPTATPAAGEGFAAALATAGETSRTAAGTGNSAQSTIRPLVKHEARDVPPLEQFEGFVLRSFVESMLPSGESEFFGKGTAGDIWRSMLAEEIGNEMAKGGGIGIADTIAKKGGAPAEGRASAVLGDGTAKLHAENDAALAATHRIARHGG</sequence>
<evidence type="ECO:0000313" key="3">
    <source>
        <dbReference type="Proteomes" id="UP001139035"/>
    </source>
</evidence>
<dbReference type="RefSeq" id="WP_233717160.1">
    <property type="nucleotide sequence ID" value="NZ_JAJUWU010000001.1"/>
</dbReference>
<feature type="domain" description="Flagellar protein FlgJ N-terminal" evidence="1">
    <location>
        <begin position="95"/>
        <end position="136"/>
    </location>
</feature>
<dbReference type="InterPro" id="IPR019301">
    <property type="entry name" value="Flagellar_prot_FlgJ_N"/>
</dbReference>
<reference evidence="2" key="1">
    <citation type="submission" date="2022-01" db="EMBL/GenBank/DDBJ databases">
        <title>Jiella avicenniae sp. nov., a novel endophytic bacterium isolated from bark of Avicennia marina.</title>
        <authorList>
            <person name="Tuo L."/>
        </authorList>
    </citation>
    <scope>NUCLEOTIDE SEQUENCE</scope>
    <source>
        <strain evidence="2">CBK1P-4</strain>
    </source>
</reference>
<name>A0A9X1T9M1_9HYPH</name>
<dbReference type="Proteomes" id="UP001139035">
    <property type="component" value="Unassembled WGS sequence"/>
</dbReference>
<protein>
    <submittedName>
        <fullName evidence="2">Rod-binding protein</fullName>
    </submittedName>
</protein>
<accession>A0A9X1T9M1</accession>
<organism evidence="2 3">
    <name type="scientific">Jiella avicenniae</name>
    <dbReference type="NCBI Taxonomy" id="2907202"/>
    <lineage>
        <taxon>Bacteria</taxon>
        <taxon>Pseudomonadati</taxon>
        <taxon>Pseudomonadota</taxon>
        <taxon>Alphaproteobacteria</taxon>
        <taxon>Hyphomicrobiales</taxon>
        <taxon>Aurantimonadaceae</taxon>
        <taxon>Jiella</taxon>
    </lineage>
</organism>
<gene>
    <name evidence="2" type="ORF">LZD57_00510</name>
</gene>
<comment type="caution">
    <text evidence="2">The sequence shown here is derived from an EMBL/GenBank/DDBJ whole genome shotgun (WGS) entry which is preliminary data.</text>
</comment>